<dbReference type="PANTHER" id="PTHR46641">
    <property type="entry name" value="FMRFAMIDE RECEPTOR-RELATED"/>
    <property type="match status" value="1"/>
</dbReference>
<keyword evidence="2 6" id="KW-0812">Transmembrane</keyword>
<feature type="transmembrane region" description="Helical" evidence="6">
    <location>
        <begin position="225"/>
        <end position="248"/>
    </location>
</feature>
<evidence type="ECO:0000313" key="8">
    <source>
        <dbReference type="EMBL" id="CAC5397865.1"/>
    </source>
</evidence>
<accession>A0A6J8CPG5</accession>
<feature type="transmembrane region" description="Helical" evidence="6">
    <location>
        <begin position="275"/>
        <end position="297"/>
    </location>
</feature>
<dbReference type="InterPro" id="IPR000276">
    <property type="entry name" value="GPCR_Rhodpsn"/>
</dbReference>
<proteinExistence type="predicted"/>
<feature type="transmembrane region" description="Helical" evidence="6">
    <location>
        <begin position="129"/>
        <end position="157"/>
    </location>
</feature>
<dbReference type="GO" id="GO:0016020">
    <property type="term" value="C:membrane"/>
    <property type="evidence" value="ECO:0007669"/>
    <property type="project" value="UniProtKB-SubCell"/>
</dbReference>
<keyword evidence="9" id="KW-1185">Reference proteome</keyword>
<dbReference type="PANTHER" id="PTHR46641:SF2">
    <property type="entry name" value="FMRFAMIDE RECEPTOR"/>
    <property type="match status" value="1"/>
</dbReference>
<feature type="transmembrane region" description="Helical" evidence="6">
    <location>
        <begin position="62"/>
        <end position="82"/>
    </location>
</feature>
<feature type="compositionally biased region" description="Polar residues" evidence="5">
    <location>
        <begin position="385"/>
        <end position="403"/>
    </location>
</feature>
<dbReference type="InterPro" id="IPR017452">
    <property type="entry name" value="GPCR_Rhodpsn_7TM"/>
</dbReference>
<feature type="transmembrane region" description="Helical" evidence="6">
    <location>
        <begin position="94"/>
        <end position="117"/>
    </location>
</feature>
<dbReference type="InterPro" id="IPR052954">
    <property type="entry name" value="GPCR-Ligand_Int"/>
</dbReference>
<dbReference type="PROSITE" id="PS50262">
    <property type="entry name" value="G_PROTEIN_RECEP_F1_2"/>
    <property type="match status" value="1"/>
</dbReference>
<dbReference type="Pfam" id="PF00001">
    <property type="entry name" value="7tm_1"/>
    <property type="match status" value="1"/>
</dbReference>
<dbReference type="OrthoDB" id="10011262at2759"/>
<keyword evidence="4 6" id="KW-0472">Membrane</keyword>
<dbReference type="GO" id="GO:0004930">
    <property type="term" value="F:G protein-coupled receptor activity"/>
    <property type="evidence" value="ECO:0007669"/>
    <property type="project" value="InterPro"/>
</dbReference>
<comment type="subcellular location">
    <subcellularLocation>
        <location evidence="1">Membrane</location>
    </subcellularLocation>
</comment>
<evidence type="ECO:0000313" key="9">
    <source>
        <dbReference type="Proteomes" id="UP000507470"/>
    </source>
</evidence>
<evidence type="ECO:0000256" key="4">
    <source>
        <dbReference type="ARBA" id="ARBA00023136"/>
    </source>
</evidence>
<feature type="region of interest" description="Disordered" evidence="5">
    <location>
        <begin position="385"/>
        <end position="436"/>
    </location>
</feature>
<evidence type="ECO:0000256" key="2">
    <source>
        <dbReference type="ARBA" id="ARBA00022692"/>
    </source>
</evidence>
<evidence type="ECO:0000256" key="5">
    <source>
        <dbReference type="SAM" id="MobiDB-lite"/>
    </source>
</evidence>
<feature type="transmembrane region" description="Helical" evidence="6">
    <location>
        <begin position="178"/>
        <end position="197"/>
    </location>
</feature>
<organism evidence="8 9">
    <name type="scientific">Mytilus coruscus</name>
    <name type="common">Sea mussel</name>
    <dbReference type="NCBI Taxonomy" id="42192"/>
    <lineage>
        <taxon>Eukaryota</taxon>
        <taxon>Metazoa</taxon>
        <taxon>Spiralia</taxon>
        <taxon>Lophotrochozoa</taxon>
        <taxon>Mollusca</taxon>
        <taxon>Bivalvia</taxon>
        <taxon>Autobranchia</taxon>
        <taxon>Pteriomorphia</taxon>
        <taxon>Mytilida</taxon>
        <taxon>Mytiloidea</taxon>
        <taxon>Mytilidae</taxon>
        <taxon>Mytilinae</taxon>
        <taxon>Mytilus</taxon>
    </lineage>
</organism>
<feature type="domain" description="G-protein coupled receptors family 1 profile" evidence="7">
    <location>
        <begin position="74"/>
        <end position="344"/>
    </location>
</feature>
<evidence type="ECO:0000256" key="1">
    <source>
        <dbReference type="ARBA" id="ARBA00004370"/>
    </source>
</evidence>
<evidence type="ECO:0000256" key="6">
    <source>
        <dbReference type="SAM" id="Phobius"/>
    </source>
</evidence>
<name>A0A6J8CPG5_MYTCO</name>
<feature type="transmembrane region" description="Helical" evidence="6">
    <location>
        <begin position="324"/>
        <end position="347"/>
    </location>
</feature>
<dbReference type="CDD" id="cd14978">
    <property type="entry name" value="7tmA_FMRFamide_R-like"/>
    <property type="match status" value="1"/>
</dbReference>
<evidence type="ECO:0000256" key="3">
    <source>
        <dbReference type="ARBA" id="ARBA00022989"/>
    </source>
</evidence>
<dbReference type="EMBL" id="CACVKT020005775">
    <property type="protein sequence ID" value="CAC5397865.1"/>
    <property type="molecule type" value="Genomic_DNA"/>
</dbReference>
<sequence>MLNTTLTSHLDTVTPLYQFISEANDTHHVMGNFTTLSMVSNETVWVPDIALALKVGKICYKYIGPTICAIGILCNIMNLLVLTQRQLKESPYTYLTGLALTDLGALSFSFIFMVGSYQRKEYFWKFYDAYIYLPLVNVCTNSSVWITVVLTIERFLFVRYPLWAKAMCDRASAKMKNALIISIMFVINIPHFLLLRVEPIANTTDQYTRVSTDFRHSEHYYRIRWFYSIIIHFVPLIILSTANAYLVYAVMRARKEREILQIRNNKEATWYREQVRLTVTLISIVCLFIVCIIPSAFSNKRIAYALFGGNQPLNQFALSNFYLILQYVANVLVWCNLSLNFVFYCAINKKFRYVMRWMVQRWIKNLRRRNGNVLLLVNFKSGHSITRNSSSQTNSITMTSKTNPPDLLLKTDRSNHNGNHKTALIEDCEKETENET</sequence>
<protein>
    <submittedName>
        <fullName evidence="8">GPR139</fullName>
    </submittedName>
</protein>
<dbReference type="PRINTS" id="PR00237">
    <property type="entry name" value="GPCRRHODOPSN"/>
</dbReference>
<reference evidence="8 9" key="1">
    <citation type="submission" date="2020-06" db="EMBL/GenBank/DDBJ databases">
        <authorList>
            <person name="Li R."/>
            <person name="Bekaert M."/>
        </authorList>
    </citation>
    <scope>NUCLEOTIDE SEQUENCE [LARGE SCALE GENOMIC DNA]</scope>
    <source>
        <strain evidence="9">wild</strain>
    </source>
</reference>
<keyword evidence="3 6" id="KW-1133">Transmembrane helix</keyword>
<dbReference type="Gene3D" id="1.20.1070.10">
    <property type="entry name" value="Rhodopsin 7-helix transmembrane proteins"/>
    <property type="match status" value="1"/>
</dbReference>
<dbReference type="SUPFAM" id="SSF81321">
    <property type="entry name" value="Family A G protein-coupled receptor-like"/>
    <property type="match status" value="1"/>
</dbReference>
<gene>
    <name evidence="8" type="ORF">MCOR_32275</name>
</gene>
<evidence type="ECO:0000259" key="7">
    <source>
        <dbReference type="PROSITE" id="PS50262"/>
    </source>
</evidence>
<dbReference type="Proteomes" id="UP000507470">
    <property type="component" value="Unassembled WGS sequence"/>
</dbReference>
<dbReference type="AlphaFoldDB" id="A0A6J8CPG5"/>